<dbReference type="Proteomes" id="UP000282837">
    <property type="component" value="Unassembled WGS sequence"/>
</dbReference>
<evidence type="ECO:0000313" key="2">
    <source>
        <dbReference type="Proteomes" id="UP000282837"/>
    </source>
</evidence>
<gene>
    <name evidence="1" type="ORF">EOE18_03665</name>
</gene>
<comment type="caution">
    <text evidence="1">The sequence shown here is derived from an EMBL/GenBank/DDBJ whole genome shotgun (WGS) entry which is preliminary data.</text>
</comment>
<protein>
    <submittedName>
        <fullName evidence="1">Uncharacterized protein</fullName>
    </submittedName>
</protein>
<sequence>MMAYASSADERQSSTYISLALGKSHEACNKAEQDLRDALSNVAKNLQIQTIVAKAGEVFAASLVAEKPKLLGITPPPDQSKTRNITRDPSIPLRWQWFIEPLAGTCVATPRTVSFTFYRDQMNGDMMTGSKTAKVVIDSSLIGCGNYLTGLLKAFETSWVEGALGTFLTIVAAIWAKFSQIRDFFTKLAQKIRKKPKASPTPATPPNLG</sequence>
<evidence type="ECO:0000313" key="1">
    <source>
        <dbReference type="EMBL" id="RVU07061.1"/>
    </source>
</evidence>
<proteinExistence type="predicted"/>
<dbReference type="RefSeq" id="WP_127706327.1">
    <property type="nucleotide sequence ID" value="NZ_SACO01000002.1"/>
</dbReference>
<name>A0A3S2VVS6_9SPHN</name>
<accession>A0A3S2VVS6</accession>
<keyword evidence="2" id="KW-1185">Reference proteome</keyword>
<reference evidence="1 2" key="1">
    <citation type="submission" date="2019-01" db="EMBL/GenBank/DDBJ databases">
        <authorList>
            <person name="Chen W.-M."/>
        </authorList>
    </citation>
    <scope>NUCLEOTIDE SEQUENCE [LARGE SCALE GENOMIC DNA]</scope>
    <source>
        <strain evidence="1 2">FSY-9</strain>
    </source>
</reference>
<dbReference type="AlphaFoldDB" id="A0A3S2VVS6"/>
<dbReference type="EMBL" id="SACO01000002">
    <property type="protein sequence ID" value="RVU07061.1"/>
    <property type="molecule type" value="Genomic_DNA"/>
</dbReference>
<organism evidence="1 2">
    <name type="scientific">Novosphingobium umbonatum</name>
    <dbReference type="NCBI Taxonomy" id="1908524"/>
    <lineage>
        <taxon>Bacteria</taxon>
        <taxon>Pseudomonadati</taxon>
        <taxon>Pseudomonadota</taxon>
        <taxon>Alphaproteobacteria</taxon>
        <taxon>Sphingomonadales</taxon>
        <taxon>Sphingomonadaceae</taxon>
        <taxon>Novosphingobium</taxon>
    </lineage>
</organism>